<sequence length="91" mass="10665">MTLFPFRCNRNFSRRKFYGRFSLNGYPFGHPPRTQTSISSALIYAHAPVKFAFPPPPPRVFPMRCSVMRRFLARIRHYRLEGGGEMENHSC</sequence>
<organism evidence="1 2">
    <name type="scientific">Caerostris darwini</name>
    <dbReference type="NCBI Taxonomy" id="1538125"/>
    <lineage>
        <taxon>Eukaryota</taxon>
        <taxon>Metazoa</taxon>
        <taxon>Ecdysozoa</taxon>
        <taxon>Arthropoda</taxon>
        <taxon>Chelicerata</taxon>
        <taxon>Arachnida</taxon>
        <taxon>Araneae</taxon>
        <taxon>Araneomorphae</taxon>
        <taxon>Entelegynae</taxon>
        <taxon>Araneoidea</taxon>
        <taxon>Araneidae</taxon>
        <taxon>Caerostris</taxon>
    </lineage>
</organism>
<comment type="caution">
    <text evidence="1">The sequence shown here is derived from an EMBL/GenBank/DDBJ whole genome shotgun (WGS) entry which is preliminary data.</text>
</comment>
<proteinExistence type="predicted"/>
<dbReference type="AlphaFoldDB" id="A0AAV4S0C0"/>
<accession>A0AAV4S0C0</accession>
<protein>
    <submittedName>
        <fullName evidence="1">Uncharacterized protein</fullName>
    </submittedName>
</protein>
<reference evidence="1 2" key="1">
    <citation type="submission" date="2021-06" db="EMBL/GenBank/DDBJ databases">
        <title>Caerostris darwini draft genome.</title>
        <authorList>
            <person name="Kono N."/>
            <person name="Arakawa K."/>
        </authorList>
    </citation>
    <scope>NUCLEOTIDE SEQUENCE [LARGE SCALE GENOMIC DNA]</scope>
</reference>
<keyword evidence="2" id="KW-1185">Reference proteome</keyword>
<dbReference type="EMBL" id="BPLQ01007030">
    <property type="protein sequence ID" value="GIY27145.1"/>
    <property type="molecule type" value="Genomic_DNA"/>
</dbReference>
<evidence type="ECO:0000313" key="2">
    <source>
        <dbReference type="Proteomes" id="UP001054837"/>
    </source>
</evidence>
<name>A0AAV4S0C0_9ARAC</name>
<gene>
    <name evidence="1" type="ORF">CDAR_580921</name>
</gene>
<dbReference type="Proteomes" id="UP001054837">
    <property type="component" value="Unassembled WGS sequence"/>
</dbReference>
<evidence type="ECO:0000313" key="1">
    <source>
        <dbReference type="EMBL" id="GIY27145.1"/>
    </source>
</evidence>